<feature type="DNA-binding region" description="OmpR/PhoB-type" evidence="7">
    <location>
        <begin position="124"/>
        <end position="218"/>
    </location>
</feature>
<reference evidence="10 11" key="1">
    <citation type="journal article" date="2020" name="Microorganisms">
        <title>Osmotic Adaptation and Compatible Solute Biosynthesis of Phototrophic Bacteria as Revealed from Genome Analyses.</title>
        <authorList>
            <person name="Imhoff J.F."/>
            <person name="Rahn T."/>
            <person name="Kunzel S."/>
            <person name="Keller A."/>
            <person name="Neulinger S.C."/>
        </authorList>
    </citation>
    <scope>NUCLEOTIDE SEQUENCE [LARGE SCALE GENOMIC DNA]</scope>
    <source>
        <strain evidence="10 11">DSM 25653</strain>
    </source>
</reference>
<evidence type="ECO:0000313" key="10">
    <source>
        <dbReference type="EMBL" id="MBK1620001.1"/>
    </source>
</evidence>
<dbReference type="GO" id="GO:0006355">
    <property type="term" value="P:regulation of DNA-templated transcription"/>
    <property type="evidence" value="ECO:0007669"/>
    <property type="project" value="InterPro"/>
</dbReference>
<keyword evidence="2" id="KW-0902">Two-component regulatory system</keyword>
<dbReference type="CDD" id="cd00383">
    <property type="entry name" value="trans_reg_C"/>
    <property type="match status" value="1"/>
</dbReference>
<dbReference type="GO" id="GO:0032993">
    <property type="term" value="C:protein-DNA complex"/>
    <property type="evidence" value="ECO:0007669"/>
    <property type="project" value="TreeGrafter"/>
</dbReference>
<dbReference type="PANTHER" id="PTHR48111:SF67">
    <property type="entry name" value="TRANSCRIPTIONAL REGULATORY PROTEIN TCTD"/>
    <property type="match status" value="1"/>
</dbReference>
<feature type="domain" description="OmpR/PhoB-type" evidence="9">
    <location>
        <begin position="124"/>
        <end position="218"/>
    </location>
</feature>
<evidence type="ECO:0000256" key="3">
    <source>
        <dbReference type="ARBA" id="ARBA00023015"/>
    </source>
</evidence>
<gene>
    <name evidence="10" type="ORF">CKO42_16450</name>
</gene>
<dbReference type="InterPro" id="IPR016032">
    <property type="entry name" value="Sig_transdc_resp-reg_C-effctor"/>
</dbReference>
<dbReference type="PROSITE" id="PS50110">
    <property type="entry name" value="RESPONSE_REGULATORY"/>
    <property type="match status" value="1"/>
</dbReference>
<evidence type="ECO:0000256" key="2">
    <source>
        <dbReference type="ARBA" id="ARBA00023012"/>
    </source>
</evidence>
<keyword evidence="3" id="KW-0805">Transcription regulation</keyword>
<dbReference type="RefSeq" id="WP_200246374.1">
    <property type="nucleotide sequence ID" value="NZ_NRRY01000030.1"/>
</dbReference>
<keyword evidence="4 7" id="KW-0238">DNA-binding</keyword>
<keyword evidence="1 6" id="KW-0597">Phosphoprotein</keyword>
<dbReference type="GO" id="GO:0005829">
    <property type="term" value="C:cytosol"/>
    <property type="evidence" value="ECO:0007669"/>
    <property type="project" value="TreeGrafter"/>
</dbReference>
<dbReference type="Gene3D" id="3.40.50.2300">
    <property type="match status" value="1"/>
</dbReference>
<evidence type="ECO:0000256" key="4">
    <source>
        <dbReference type="ARBA" id="ARBA00023125"/>
    </source>
</evidence>
<dbReference type="GO" id="GO:0000976">
    <property type="term" value="F:transcription cis-regulatory region binding"/>
    <property type="evidence" value="ECO:0007669"/>
    <property type="project" value="TreeGrafter"/>
</dbReference>
<dbReference type="SMART" id="SM00862">
    <property type="entry name" value="Trans_reg_C"/>
    <property type="match status" value="1"/>
</dbReference>
<evidence type="ECO:0000256" key="1">
    <source>
        <dbReference type="ARBA" id="ARBA00022553"/>
    </source>
</evidence>
<evidence type="ECO:0000313" key="11">
    <source>
        <dbReference type="Proteomes" id="UP001138768"/>
    </source>
</evidence>
<dbReference type="CDD" id="cd17624">
    <property type="entry name" value="REC_OmpR_PmrA-like"/>
    <property type="match status" value="1"/>
</dbReference>
<evidence type="ECO:0000259" key="8">
    <source>
        <dbReference type="PROSITE" id="PS50110"/>
    </source>
</evidence>
<sequence>MRILIVEDDPLLGPGLKTGLAQDGYAADWVQNAALAAHALRVEHFDVAVLDLGLPGRDGLSLLRDLRTSGLTLPVLILTARDTVADKVAGLDAGADDYLAKPFDLDELTARIRALTRRGSGHATPMLRAGSLQLDTQKRCLSLDGEILPLSPKEYALVETLIARADHVVPRVRLLAAGYSWDDQLESNALEVHIHHLRAKLGKERILTVRGVGYILVSDPSP</sequence>
<comment type="caution">
    <text evidence="10">The sequence shown here is derived from an EMBL/GenBank/DDBJ whole genome shotgun (WGS) entry which is preliminary data.</text>
</comment>
<evidence type="ECO:0000256" key="6">
    <source>
        <dbReference type="PROSITE-ProRule" id="PRU00169"/>
    </source>
</evidence>
<dbReference type="PANTHER" id="PTHR48111">
    <property type="entry name" value="REGULATOR OF RPOS"/>
    <property type="match status" value="1"/>
</dbReference>
<dbReference type="SUPFAM" id="SSF52172">
    <property type="entry name" value="CheY-like"/>
    <property type="match status" value="1"/>
</dbReference>
<accession>A0A9X0WAM9</accession>
<dbReference type="AlphaFoldDB" id="A0A9X0WAM9"/>
<dbReference type="InterPro" id="IPR001789">
    <property type="entry name" value="Sig_transdc_resp-reg_receiver"/>
</dbReference>
<dbReference type="Gene3D" id="1.10.10.10">
    <property type="entry name" value="Winged helix-like DNA-binding domain superfamily/Winged helix DNA-binding domain"/>
    <property type="match status" value="1"/>
</dbReference>
<dbReference type="EMBL" id="NRRY01000030">
    <property type="protein sequence ID" value="MBK1620001.1"/>
    <property type="molecule type" value="Genomic_DNA"/>
</dbReference>
<feature type="domain" description="Response regulatory" evidence="8">
    <location>
        <begin position="2"/>
        <end position="116"/>
    </location>
</feature>
<dbReference type="InterPro" id="IPR001867">
    <property type="entry name" value="OmpR/PhoB-type_DNA-bd"/>
</dbReference>
<protein>
    <submittedName>
        <fullName evidence="10">DNA-binding response regulator</fullName>
    </submittedName>
</protein>
<dbReference type="Gene3D" id="6.10.250.690">
    <property type="match status" value="1"/>
</dbReference>
<feature type="modified residue" description="4-aspartylphosphate" evidence="6">
    <location>
        <position position="51"/>
    </location>
</feature>
<evidence type="ECO:0000256" key="7">
    <source>
        <dbReference type="PROSITE-ProRule" id="PRU01091"/>
    </source>
</evidence>
<keyword evidence="5" id="KW-0804">Transcription</keyword>
<organism evidence="10 11">
    <name type="scientific">Lamprobacter modestohalophilus</name>
    <dbReference type="NCBI Taxonomy" id="1064514"/>
    <lineage>
        <taxon>Bacteria</taxon>
        <taxon>Pseudomonadati</taxon>
        <taxon>Pseudomonadota</taxon>
        <taxon>Gammaproteobacteria</taxon>
        <taxon>Chromatiales</taxon>
        <taxon>Chromatiaceae</taxon>
        <taxon>Lamprobacter</taxon>
    </lineage>
</organism>
<dbReference type="InterPro" id="IPR011006">
    <property type="entry name" value="CheY-like_superfamily"/>
</dbReference>
<dbReference type="InterPro" id="IPR036388">
    <property type="entry name" value="WH-like_DNA-bd_sf"/>
</dbReference>
<dbReference type="PROSITE" id="PS51755">
    <property type="entry name" value="OMPR_PHOB"/>
    <property type="match status" value="1"/>
</dbReference>
<dbReference type="GO" id="GO:0000156">
    <property type="term" value="F:phosphorelay response regulator activity"/>
    <property type="evidence" value="ECO:0007669"/>
    <property type="project" value="TreeGrafter"/>
</dbReference>
<dbReference type="SMART" id="SM00448">
    <property type="entry name" value="REC"/>
    <property type="match status" value="1"/>
</dbReference>
<dbReference type="Pfam" id="PF00486">
    <property type="entry name" value="Trans_reg_C"/>
    <property type="match status" value="1"/>
</dbReference>
<dbReference type="InterPro" id="IPR039420">
    <property type="entry name" value="WalR-like"/>
</dbReference>
<evidence type="ECO:0000256" key="5">
    <source>
        <dbReference type="ARBA" id="ARBA00023163"/>
    </source>
</evidence>
<dbReference type="FunFam" id="3.40.50.2300:FF:000002">
    <property type="entry name" value="DNA-binding response regulator PhoP"/>
    <property type="match status" value="1"/>
</dbReference>
<evidence type="ECO:0000259" key="9">
    <source>
        <dbReference type="PROSITE" id="PS51755"/>
    </source>
</evidence>
<dbReference type="Proteomes" id="UP001138768">
    <property type="component" value="Unassembled WGS sequence"/>
</dbReference>
<dbReference type="SUPFAM" id="SSF46894">
    <property type="entry name" value="C-terminal effector domain of the bipartite response regulators"/>
    <property type="match status" value="1"/>
</dbReference>
<proteinExistence type="predicted"/>
<dbReference type="Pfam" id="PF00072">
    <property type="entry name" value="Response_reg"/>
    <property type="match status" value="1"/>
</dbReference>
<name>A0A9X0WAM9_9GAMM</name>
<keyword evidence="11" id="KW-1185">Reference proteome</keyword>